<keyword evidence="4" id="KW-1185">Reference proteome</keyword>
<evidence type="ECO:0000259" key="2">
    <source>
        <dbReference type="Pfam" id="PF25794"/>
    </source>
</evidence>
<dbReference type="InterPro" id="IPR036890">
    <property type="entry name" value="HATPase_C_sf"/>
</dbReference>
<feature type="compositionally biased region" description="Pro residues" evidence="1">
    <location>
        <begin position="1468"/>
        <end position="1478"/>
    </location>
</feature>
<evidence type="ECO:0000313" key="3">
    <source>
        <dbReference type="EMBL" id="KAK3902827.1"/>
    </source>
</evidence>
<gene>
    <name evidence="3" type="ORF">C8A05DRAFT_15158</name>
</gene>
<sequence length="1777" mass="195233">MDYARLRAAALNGEDEEAVTVDTRALIDKVLARYSGEWTTLRELIQNAADAQATTVKVKWETLPSTQVPLPAASTQSELIKHAITHHTLRRLVVQNDGQPFTKTDWARLKKIAEGNPDETKIGAFGVGFYSVFADCEEPFVSSGNEAMAFYWKQNALFTRKVTLPPEQTSPDTAFVLDYRSTTTPIPNLLSVGQFLATSLTFVSLQKIEFWIDDWQVLALEKRSSPSMAMTIPRDLETRTKEGFMKVASADHTSTQINAKFMNVIGWKPQAAAAAAKSSESYYASELPSLKNFFSRLTSGSSQSSQRAKAAKEERAIQDAIAEDLTAPSTSVIFLRSITAEISTRVSASFAAELERATKKPPPKTTKISILTSSYDETVASEEASSGQASKAADIFASVLPSKKPGGRIFIGFPTTQTTGAGMHISAPSVIPTVEREAIDLNARWVRTWNMEILRAAGIITRLAFGNEMEALGDKLKRVSEGSNKKGLTVSPDHVQKCIPEALHILKTYTFQDSTPSAQVAGLIEEAFWTAYKRASIEVFSSQGVLPTTKVRTSSDAVAKFVGGIPVILKEMKDAPFIKRLIEFGLIKDITVNDISQELGAKAIDKDQLNHFLQWITQAAFDGELDRPAVQQLLDVAVATITDGGDSGDIIALGSIKNYHNNKIPATLPIPPTTLPIAFTANIPETRLQALGWEPLAIVSWTRFLIDTAPGKPDEQNLTKSDKFALQVLSVLSKNWDNLSPSSKSSVLSALKPITVMPTKAGMKKPQESFFPSVKLFDDLPTLEGCANLKEKFLVALGVRKMVDLETIFTRLLSPSPTAGSGAHAKWSHMELIKYLASVKDDIPFADMTKLKASQLCPAEAGPRGMEPTKGTTRLYKVSELYEPKDSLRALGLPIIQWPGPPGSFRNTSNEARFLYSLGLRQYPTVPELVDMMASSDDNLRTSAMTYFIANHHLNGYGAFDLSTTDKCILPIQGKEKQLVRPSACYTNDGAAVLGYNILRRDLHQHANKFGVARDPPITGCVEKLVSKPPQDHAAAVTLFGYFTTRMGDLGHNNLVKLRDSGIVPVLRRKEQRSGLDQKSEQTLVYLRPPQCYLGSSSTYKDIFDFVDFGSDANMFLLKCGAKNEPTKHEIAQMACSEPARLLSTLQTPEKYIHLLKSVAEDFQALKRDKELLRKMRTSPWLLGFREMAPGKSKESELLEDDEAPVKSYQLSSADNMVIVDDIISYGLFKEALLCAPEDDTLEIFYMALGSNRLGDIVKEDLFVGQRTRDQKGAEWLRKHVLERAKLFLHEFSKDKADGVKHGASWLEHNLQVVSVASLGLRRSLRGHSKTNQEKRSAASSKTALGWTLYVAAEDKKPDMYQVGQAICQLLLYRPNQQAYTYFEPFLKLGLLDLRARGYNVDRILRAKAAEARLAEEERRKALEEEQKKIQEREKEWAAQTTSGQEVAMTPERSRDRMPGSFDDSPPLATPALPPPPRWGGGGNSLFSNLTRRLGFDTPSDDSSSIASPPTPSQAEINKFLPPPAAAGGKPTPPPGDEGRVTSPAAVQQNLLNAIRSTRPHDTGSIFSPPQQTIVKEQGTYCDSTPAQNIVFAAEAPRGMRVFMAREVADHGAVVASRVEGIARFEGLLRDVGAVYGLSERVLHIFYDERGGTIAFNQGGSVFCNLRFWEQLHGREGSKSGQGRVEAAVWWWVVVAHELAHNLVGPHGSEHSYYTESFIHEYFPKMMAKAAGWLAEGAGRPAVAVAAAPAPPAPPPAGNGDGPPPPYSYGVAGQIWQ</sequence>
<organism evidence="3 4">
    <name type="scientific">Staphylotrichum tortipilum</name>
    <dbReference type="NCBI Taxonomy" id="2831512"/>
    <lineage>
        <taxon>Eukaryota</taxon>
        <taxon>Fungi</taxon>
        <taxon>Dikarya</taxon>
        <taxon>Ascomycota</taxon>
        <taxon>Pezizomycotina</taxon>
        <taxon>Sordariomycetes</taxon>
        <taxon>Sordariomycetidae</taxon>
        <taxon>Sordariales</taxon>
        <taxon>Chaetomiaceae</taxon>
        <taxon>Staphylotrichum</taxon>
    </lineage>
</organism>
<dbReference type="EMBL" id="MU855484">
    <property type="protein sequence ID" value="KAK3902827.1"/>
    <property type="molecule type" value="Genomic_DNA"/>
</dbReference>
<evidence type="ECO:0000313" key="4">
    <source>
        <dbReference type="Proteomes" id="UP001303889"/>
    </source>
</evidence>
<feature type="domain" description="Sacsin/Nov" evidence="2">
    <location>
        <begin position="26"/>
        <end position="149"/>
    </location>
</feature>
<feature type="compositionally biased region" description="Low complexity" evidence="1">
    <location>
        <begin position="1497"/>
        <end position="1508"/>
    </location>
</feature>
<dbReference type="Proteomes" id="UP001303889">
    <property type="component" value="Unassembled WGS sequence"/>
</dbReference>
<dbReference type="SUPFAM" id="SSF55874">
    <property type="entry name" value="ATPase domain of HSP90 chaperone/DNA topoisomerase II/histidine kinase"/>
    <property type="match status" value="1"/>
</dbReference>
<feature type="compositionally biased region" description="Pro residues" evidence="1">
    <location>
        <begin position="1521"/>
        <end position="1536"/>
    </location>
</feature>
<dbReference type="NCBIfam" id="NF047352">
    <property type="entry name" value="P_loop_sacsin"/>
    <property type="match status" value="1"/>
</dbReference>
<accession>A0AAN6MKZ7</accession>
<evidence type="ECO:0000256" key="1">
    <source>
        <dbReference type="SAM" id="MobiDB-lite"/>
    </source>
</evidence>
<dbReference type="Pfam" id="PF25794">
    <property type="entry name" value="SACS"/>
    <property type="match status" value="1"/>
</dbReference>
<dbReference type="Pfam" id="PF12449">
    <property type="entry name" value="DUF3684"/>
    <property type="match status" value="1"/>
</dbReference>
<comment type="caution">
    <text evidence="3">The sequence shown here is derived from an EMBL/GenBank/DDBJ whole genome shotgun (WGS) entry which is preliminary data.</text>
</comment>
<dbReference type="PANTHER" id="PTHR47839:SF1">
    <property type="entry name" value="DOMAIN PROTEIN, PUTATIVE (AFU_ORTHOLOGUE AFUA_6G04830)-RELATED"/>
    <property type="match status" value="1"/>
</dbReference>
<feature type="compositionally biased region" description="Pro residues" evidence="1">
    <location>
        <begin position="1749"/>
        <end position="1767"/>
    </location>
</feature>
<dbReference type="InterPro" id="IPR022155">
    <property type="entry name" value="DUF3684"/>
</dbReference>
<feature type="region of interest" description="Disordered" evidence="1">
    <location>
        <begin position="1747"/>
        <end position="1769"/>
    </location>
</feature>
<feature type="region of interest" description="Disordered" evidence="1">
    <location>
        <begin position="1432"/>
        <end position="1542"/>
    </location>
</feature>
<dbReference type="InterPro" id="IPR058210">
    <property type="entry name" value="SACS/Nov_dom"/>
</dbReference>
<proteinExistence type="predicted"/>
<name>A0AAN6MKZ7_9PEZI</name>
<dbReference type="PANTHER" id="PTHR47839">
    <property type="entry name" value="DOMAIN PROTEIN, PUTATIVE (AFU_ORTHOLOGUE AFUA_6G04830)-RELATED"/>
    <property type="match status" value="1"/>
</dbReference>
<reference evidence="3" key="1">
    <citation type="journal article" date="2023" name="Mol. Phylogenet. Evol.">
        <title>Genome-scale phylogeny and comparative genomics of the fungal order Sordariales.</title>
        <authorList>
            <person name="Hensen N."/>
            <person name="Bonometti L."/>
            <person name="Westerberg I."/>
            <person name="Brannstrom I.O."/>
            <person name="Guillou S."/>
            <person name="Cros-Aarteil S."/>
            <person name="Calhoun S."/>
            <person name="Haridas S."/>
            <person name="Kuo A."/>
            <person name="Mondo S."/>
            <person name="Pangilinan J."/>
            <person name="Riley R."/>
            <person name="LaButti K."/>
            <person name="Andreopoulos B."/>
            <person name="Lipzen A."/>
            <person name="Chen C."/>
            <person name="Yan M."/>
            <person name="Daum C."/>
            <person name="Ng V."/>
            <person name="Clum A."/>
            <person name="Steindorff A."/>
            <person name="Ohm R.A."/>
            <person name="Martin F."/>
            <person name="Silar P."/>
            <person name="Natvig D.O."/>
            <person name="Lalanne C."/>
            <person name="Gautier V."/>
            <person name="Ament-Velasquez S.L."/>
            <person name="Kruys A."/>
            <person name="Hutchinson M.I."/>
            <person name="Powell A.J."/>
            <person name="Barry K."/>
            <person name="Miller A.N."/>
            <person name="Grigoriev I.V."/>
            <person name="Debuchy R."/>
            <person name="Gladieux P."/>
            <person name="Hiltunen Thoren M."/>
            <person name="Johannesson H."/>
        </authorList>
    </citation>
    <scope>NUCLEOTIDE SEQUENCE</scope>
    <source>
        <strain evidence="3">CBS 103.79</strain>
    </source>
</reference>
<dbReference type="Gene3D" id="3.30.565.10">
    <property type="entry name" value="Histidine kinase-like ATPase, C-terminal domain"/>
    <property type="match status" value="1"/>
</dbReference>
<reference evidence="3" key="2">
    <citation type="submission" date="2023-05" db="EMBL/GenBank/DDBJ databases">
        <authorList>
            <consortium name="Lawrence Berkeley National Laboratory"/>
            <person name="Steindorff A."/>
            <person name="Hensen N."/>
            <person name="Bonometti L."/>
            <person name="Westerberg I."/>
            <person name="Brannstrom I.O."/>
            <person name="Guillou S."/>
            <person name="Cros-Aarteil S."/>
            <person name="Calhoun S."/>
            <person name="Haridas S."/>
            <person name="Kuo A."/>
            <person name="Mondo S."/>
            <person name="Pangilinan J."/>
            <person name="Riley R."/>
            <person name="Labutti K."/>
            <person name="Andreopoulos B."/>
            <person name="Lipzen A."/>
            <person name="Chen C."/>
            <person name="Yanf M."/>
            <person name="Daum C."/>
            <person name="Ng V."/>
            <person name="Clum A."/>
            <person name="Ohm R."/>
            <person name="Martin F."/>
            <person name="Silar P."/>
            <person name="Natvig D."/>
            <person name="Lalanne C."/>
            <person name="Gautier V."/>
            <person name="Ament-Velasquez S.L."/>
            <person name="Kruys A."/>
            <person name="Hutchinson M.I."/>
            <person name="Powell A.J."/>
            <person name="Barry K."/>
            <person name="Miller A.N."/>
            <person name="Grigoriev I.V."/>
            <person name="Debuchy R."/>
            <person name="Gladieux P."/>
            <person name="Thoren M.H."/>
            <person name="Johannesson H."/>
        </authorList>
    </citation>
    <scope>NUCLEOTIDE SEQUENCE</scope>
    <source>
        <strain evidence="3">CBS 103.79</strain>
    </source>
</reference>
<protein>
    <recommendedName>
        <fullName evidence="2">Sacsin/Nov domain-containing protein</fullName>
    </recommendedName>
</protein>